<feature type="compositionally biased region" description="Acidic residues" evidence="1">
    <location>
        <begin position="88"/>
        <end position="106"/>
    </location>
</feature>
<evidence type="ECO:0000256" key="1">
    <source>
        <dbReference type="SAM" id="MobiDB-lite"/>
    </source>
</evidence>
<feature type="region of interest" description="Disordered" evidence="1">
    <location>
        <begin position="1168"/>
        <end position="1360"/>
    </location>
</feature>
<feature type="region of interest" description="Disordered" evidence="1">
    <location>
        <begin position="1"/>
        <end position="155"/>
    </location>
</feature>
<feature type="compositionally biased region" description="Polar residues" evidence="1">
    <location>
        <begin position="1234"/>
        <end position="1270"/>
    </location>
</feature>
<protein>
    <submittedName>
        <fullName evidence="3">Protein TIME FOR COFFEE</fullName>
    </submittedName>
</protein>
<feature type="compositionally biased region" description="Polar residues" evidence="1">
    <location>
        <begin position="111"/>
        <end position="129"/>
    </location>
</feature>
<feature type="compositionally biased region" description="Polar residues" evidence="1">
    <location>
        <begin position="838"/>
        <end position="853"/>
    </location>
</feature>
<dbReference type="OrthoDB" id="784889at2759"/>
<evidence type="ECO:0000313" key="2">
    <source>
        <dbReference type="Proteomes" id="UP000504610"/>
    </source>
</evidence>
<feature type="compositionally biased region" description="Low complexity" evidence="1">
    <location>
        <begin position="800"/>
        <end position="836"/>
    </location>
</feature>
<reference evidence="2" key="1">
    <citation type="journal article" date="2019" name="Database">
        <title>The radish genome database (RadishGD): an integrated information resource for radish genomics.</title>
        <authorList>
            <person name="Yu H.J."/>
            <person name="Baek S."/>
            <person name="Lee Y.J."/>
            <person name="Cho A."/>
            <person name="Mun J.H."/>
        </authorList>
    </citation>
    <scope>NUCLEOTIDE SEQUENCE [LARGE SCALE GENOMIC DNA]</scope>
    <source>
        <strain evidence="2">cv. WK10039</strain>
    </source>
</reference>
<feature type="compositionally biased region" description="Basic and acidic residues" evidence="1">
    <location>
        <begin position="1022"/>
        <end position="1031"/>
    </location>
</feature>
<feature type="compositionally biased region" description="Basic and acidic residues" evidence="1">
    <location>
        <begin position="447"/>
        <end position="506"/>
    </location>
</feature>
<name>A0A6J0P3J8_RAPSA</name>
<dbReference type="PANTHER" id="PTHR34798:SF3">
    <property type="entry name" value="PROTEIN TIME FOR COFFEE"/>
    <property type="match status" value="1"/>
</dbReference>
<keyword evidence="2" id="KW-1185">Reference proteome</keyword>
<feature type="compositionally biased region" description="Polar residues" evidence="1">
    <location>
        <begin position="1331"/>
        <end position="1341"/>
    </location>
</feature>
<feature type="compositionally biased region" description="Basic and acidic residues" evidence="1">
    <location>
        <begin position="403"/>
        <end position="420"/>
    </location>
</feature>
<feature type="compositionally biased region" description="Polar residues" evidence="1">
    <location>
        <begin position="1277"/>
        <end position="1307"/>
    </location>
</feature>
<feature type="compositionally biased region" description="Polar residues" evidence="1">
    <location>
        <begin position="348"/>
        <end position="363"/>
    </location>
</feature>
<feature type="region of interest" description="Disordered" evidence="1">
    <location>
        <begin position="1008"/>
        <end position="1047"/>
    </location>
</feature>
<feature type="compositionally biased region" description="Low complexity" evidence="1">
    <location>
        <begin position="1342"/>
        <end position="1360"/>
    </location>
</feature>
<gene>
    <name evidence="3" type="primary">LOC108861878</name>
</gene>
<dbReference type="InterPro" id="IPR039317">
    <property type="entry name" value="TIC"/>
</dbReference>
<feature type="compositionally biased region" description="Basic and acidic residues" evidence="1">
    <location>
        <begin position="371"/>
        <end position="387"/>
    </location>
</feature>
<feature type="compositionally biased region" description="Low complexity" evidence="1">
    <location>
        <begin position="659"/>
        <end position="670"/>
    </location>
</feature>
<dbReference type="GO" id="GO:0005634">
    <property type="term" value="C:nucleus"/>
    <property type="evidence" value="ECO:0007669"/>
    <property type="project" value="TreeGrafter"/>
</dbReference>
<dbReference type="PANTHER" id="PTHR34798">
    <property type="entry name" value="PROTEIN TIME FOR COFFEE"/>
    <property type="match status" value="1"/>
</dbReference>
<feature type="compositionally biased region" description="Polar residues" evidence="1">
    <location>
        <begin position="291"/>
        <end position="300"/>
    </location>
</feature>
<dbReference type="GO" id="GO:0042752">
    <property type="term" value="P:regulation of circadian rhythm"/>
    <property type="evidence" value="ECO:0007669"/>
    <property type="project" value="InterPro"/>
</dbReference>
<feature type="compositionally biased region" description="Polar residues" evidence="1">
    <location>
        <begin position="1175"/>
        <end position="1204"/>
    </location>
</feature>
<feature type="region of interest" description="Disordered" evidence="1">
    <location>
        <begin position="643"/>
        <end position="671"/>
    </location>
</feature>
<feature type="region of interest" description="Disordered" evidence="1">
    <location>
        <begin position="1101"/>
        <end position="1123"/>
    </location>
</feature>
<feature type="region of interest" description="Disordered" evidence="1">
    <location>
        <begin position="796"/>
        <end position="938"/>
    </location>
</feature>
<feature type="region of interest" description="Disordered" evidence="1">
    <location>
        <begin position="265"/>
        <end position="425"/>
    </location>
</feature>
<dbReference type="RefSeq" id="XP_018491354.2">
    <property type="nucleotide sequence ID" value="XM_018635852.2"/>
</dbReference>
<dbReference type="GeneID" id="108861878"/>
<accession>A0A6J0P3J8</accession>
<reference evidence="3" key="2">
    <citation type="submission" date="2025-08" db="UniProtKB">
        <authorList>
            <consortium name="RefSeq"/>
        </authorList>
    </citation>
    <scope>IDENTIFICATION</scope>
    <source>
        <tissue evidence="3">Leaf</tissue>
    </source>
</reference>
<dbReference type="KEGG" id="rsz:108861878"/>
<feature type="compositionally biased region" description="Polar residues" evidence="1">
    <location>
        <begin position="1036"/>
        <end position="1047"/>
    </location>
</feature>
<feature type="compositionally biased region" description="Low complexity" evidence="1">
    <location>
        <begin position="1205"/>
        <end position="1225"/>
    </location>
</feature>
<feature type="compositionally biased region" description="Low complexity" evidence="1">
    <location>
        <begin position="1308"/>
        <end position="1318"/>
    </location>
</feature>
<feature type="region of interest" description="Disordered" evidence="1">
    <location>
        <begin position="168"/>
        <end position="250"/>
    </location>
</feature>
<feature type="compositionally biased region" description="Low complexity" evidence="1">
    <location>
        <begin position="859"/>
        <end position="869"/>
    </location>
</feature>
<feature type="compositionally biased region" description="Low complexity" evidence="1">
    <location>
        <begin position="236"/>
        <end position="245"/>
    </location>
</feature>
<evidence type="ECO:0000313" key="3">
    <source>
        <dbReference type="RefSeq" id="XP_018491354.2"/>
    </source>
</evidence>
<feature type="compositionally biased region" description="Low complexity" evidence="1">
    <location>
        <begin position="918"/>
        <end position="931"/>
    </location>
</feature>
<feature type="region of interest" description="Disordered" evidence="1">
    <location>
        <begin position="565"/>
        <end position="589"/>
    </location>
</feature>
<feature type="compositionally biased region" description="Low complexity" evidence="1">
    <location>
        <begin position="1101"/>
        <end position="1122"/>
    </location>
</feature>
<feature type="region of interest" description="Disordered" evidence="1">
    <location>
        <begin position="447"/>
        <end position="542"/>
    </location>
</feature>
<feature type="compositionally biased region" description="Polar residues" evidence="1">
    <location>
        <begin position="895"/>
        <end position="916"/>
    </location>
</feature>
<organism evidence="2 3">
    <name type="scientific">Raphanus sativus</name>
    <name type="common">Radish</name>
    <name type="synonym">Raphanus raphanistrum var. sativus</name>
    <dbReference type="NCBI Taxonomy" id="3726"/>
    <lineage>
        <taxon>Eukaryota</taxon>
        <taxon>Viridiplantae</taxon>
        <taxon>Streptophyta</taxon>
        <taxon>Embryophyta</taxon>
        <taxon>Tracheophyta</taxon>
        <taxon>Spermatophyta</taxon>
        <taxon>Magnoliopsida</taxon>
        <taxon>eudicotyledons</taxon>
        <taxon>Gunneridae</taxon>
        <taxon>Pentapetalae</taxon>
        <taxon>rosids</taxon>
        <taxon>malvids</taxon>
        <taxon>Brassicales</taxon>
        <taxon>Brassicaceae</taxon>
        <taxon>Brassiceae</taxon>
        <taxon>Raphanus</taxon>
    </lineage>
</organism>
<dbReference type="Proteomes" id="UP000504610">
    <property type="component" value="Chromosome 5"/>
</dbReference>
<feature type="compositionally biased region" description="Basic and acidic residues" evidence="1">
    <location>
        <begin position="43"/>
        <end position="68"/>
    </location>
</feature>
<proteinExistence type="predicted"/>
<sequence>MDRNREGRRVPMSAVGNGLSRRRHRAGSFRDSPEDEGPVELPEAARLRDRTKKERDREREHRERDRLHSRSKRRRGEQRLIMAHGNLDDDDDSSEESVNDDEEYDDGGATAKTTLPPANNIFSSSLSNNHQRKHFPPTTKSFRSPPSPAAAPSWKAADEMIGVAVPRKARSACTKRPHESWASNATTNGDHRTTSPARVLASPSPPPPAPTSPSSSNTKRKFASDLKTKQKPLPPKKLSSSSSSPVAVQDEIEIEIAEVLYGMMRMPPTSKQEEEEEAGGAKTTVDDIKSSPISNSQTSTPKRKKPRHVKYDNDENSSSLPSSRAIKPEAEPPLKSQVPLGDELIKRSGSSSVLDSPNPQLRESNAALDSRSAEKKVDNNLSSKEETVLPPKVESCSSSGVRSDGDGAKQSSPEKEKFEIDLMAPPPVRLSSERVGEIECVAAEAEPKVTEVVETEAKPLLKEDGDKATILESEEKKKRPRSVSEAEQPHKSEGNCELKLDLDKSDQTGITTNNHHVQKQPPPPQQQHSVPDKTAQVNSLPLHMSMPGWPGALPTMGYMPSTQGVVPTDTSSLSSAAMQPPPPLLFNQPRPKRCATHCYIARNIQSHQQFTKMNPFWPAAIGSAPLYGTKACNLSLMPPTELQGTVLGRSSNPIPDENSQSTSKSSDTSQRNQILLQQALPPGATNNIMHGPTFIFPVGQQPHGAAAIAAVSVRPPNSCNTSSGATANATSMNGSAPTMSFSYPAMPGNETQYMAILQNNGYPFPVPAHVGAPPAYRGAPGQQPIPFFNGSFYSSSQMIQPPFSQPQKQQQAGQMLQSHAPSNQNGSVSSGSSAAQKHLQNQQLRPHGSSQGYPTHKVQSQSLSFQQRQQPRENATQHSDVVGEDTPSTADGRGSRSNLPHGQNYGMQMQPTNFGLMSSAPPSGGVVVSSSNHGEKKSQQQVSKAGAESFQPQGYAMTFATFNGANSAPSLNMPSTTFQSIPEAARQGYQMMAANVTTQATQQKMNYSAPLEGKSGSNATAKRMEEQRKTEGGASGKTSGVNGGQSIAFSSKHELGDASVSAVPSGSIVDTSRLLNLGSAQPQSSSSMPTSHQHLQQKMMQQHMQQQNQHLQQQHMQRSQSQEPYMYLQKQQRYATSVAASSARTKGPVASNGSGFAADHNITVSPAGTTAKFPNASSGFPQNLSSSQVQSPQWKNNSPRTTNTSQPQSPSVLSPSSSVAPSSAPRNVSHKQQSRPQQSQISFAASSKHTASSGSPLQQVQGGTNNQAPSSPMLVGSPSTSSVSKNTGGSPRTTAPASSAVNKAGQASSTTHSSSQPSKNLQPASIAGRSNGLSVLGNPTTSSGSKSQQQQQLPKHGLQQQQAQLFFSKPYMQSQQQQITMSPSGGYYIQRHQQQPGSAACPPAVSTTGSVTATSDPAKAMVAAGGNNIKGGKTQQHQLGPPGFGLPYVHAVPSAVQVKPVDQKQQSGE</sequence>
<feature type="compositionally biased region" description="Polar residues" evidence="1">
    <location>
        <begin position="565"/>
        <end position="577"/>
    </location>
</feature>